<protein>
    <submittedName>
        <fullName evidence="1">Uncharacterized protein</fullName>
    </submittedName>
</protein>
<feature type="non-terminal residue" evidence="1">
    <location>
        <position position="1"/>
    </location>
</feature>
<reference evidence="1" key="1">
    <citation type="journal article" date="2020" name="Stud. Mycol.">
        <title>101 Dothideomycetes genomes: a test case for predicting lifestyles and emergence of pathogens.</title>
        <authorList>
            <person name="Haridas S."/>
            <person name="Albert R."/>
            <person name="Binder M."/>
            <person name="Bloem J."/>
            <person name="Labutti K."/>
            <person name="Salamov A."/>
            <person name="Andreopoulos B."/>
            <person name="Baker S."/>
            <person name="Barry K."/>
            <person name="Bills G."/>
            <person name="Bluhm B."/>
            <person name="Cannon C."/>
            <person name="Castanera R."/>
            <person name="Culley D."/>
            <person name="Daum C."/>
            <person name="Ezra D."/>
            <person name="Gonzalez J."/>
            <person name="Henrissat B."/>
            <person name="Kuo A."/>
            <person name="Liang C."/>
            <person name="Lipzen A."/>
            <person name="Lutzoni F."/>
            <person name="Magnuson J."/>
            <person name="Mondo S."/>
            <person name="Nolan M."/>
            <person name="Ohm R."/>
            <person name="Pangilinan J."/>
            <person name="Park H.-J."/>
            <person name="Ramirez L."/>
            <person name="Alfaro M."/>
            <person name="Sun H."/>
            <person name="Tritt A."/>
            <person name="Yoshinaga Y."/>
            <person name="Zwiers L.-H."/>
            <person name="Turgeon B."/>
            <person name="Goodwin S."/>
            <person name="Spatafora J."/>
            <person name="Crous P."/>
            <person name="Grigoriev I."/>
        </authorList>
    </citation>
    <scope>NUCLEOTIDE SEQUENCE</scope>
    <source>
        <strain evidence="1">CBS 207.26</strain>
    </source>
</reference>
<sequence>MLALLGLHDSHSHDSRYSLHMPTLSWVVLHGSDSNVRHTQHTLYSTDAAAQKGLLISPIRLGTITADICFATNTLIRGLGIAAASELNARAH</sequence>
<accession>A0A6A6EVH3</accession>
<organism evidence="1 2">
    <name type="scientific">Zopfia rhizophila CBS 207.26</name>
    <dbReference type="NCBI Taxonomy" id="1314779"/>
    <lineage>
        <taxon>Eukaryota</taxon>
        <taxon>Fungi</taxon>
        <taxon>Dikarya</taxon>
        <taxon>Ascomycota</taxon>
        <taxon>Pezizomycotina</taxon>
        <taxon>Dothideomycetes</taxon>
        <taxon>Dothideomycetes incertae sedis</taxon>
        <taxon>Zopfiaceae</taxon>
        <taxon>Zopfia</taxon>
    </lineage>
</organism>
<evidence type="ECO:0000313" key="1">
    <source>
        <dbReference type="EMBL" id="KAF2195002.1"/>
    </source>
</evidence>
<dbReference type="AlphaFoldDB" id="A0A6A6EVH3"/>
<dbReference type="EMBL" id="ML994610">
    <property type="protein sequence ID" value="KAF2195002.1"/>
    <property type="molecule type" value="Genomic_DNA"/>
</dbReference>
<name>A0A6A6EVH3_9PEZI</name>
<gene>
    <name evidence="1" type="ORF">K469DRAFT_698574</name>
</gene>
<evidence type="ECO:0000313" key="2">
    <source>
        <dbReference type="Proteomes" id="UP000800200"/>
    </source>
</evidence>
<dbReference type="Proteomes" id="UP000800200">
    <property type="component" value="Unassembled WGS sequence"/>
</dbReference>
<keyword evidence="2" id="KW-1185">Reference proteome</keyword>
<proteinExistence type="predicted"/>